<dbReference type="FunFam" id="1.25.40.10:FF:002970">
    <property type="entry name" value="Pentatricopeptide repeat-containing protein mitochondrial"/>
    <property type="match status" value="1"/>
</dbReference>
<dbReference type="FunFam" id="1.25.40.10:FF:001532">
    <property type="entry name" value="Pentatricopeptide repeat-containing protein mitochondrial"/>
    <property type="match status" value="1"/>
</dbReference>
<dbReference type="EnsemblPlants" id="OBART10G09110.1">
    <property type="protein sequence ID" value="OBART10G09110.1"/>
    <property type="gene ID" value="OBART10G09110"/>
</dbReference>
<dbReference type="InterPro" id="IPR011990">
    <property type="entry name" value="TPR-like_helical_dom_sf"/>
</dbReference>
<keyword evidence="7 10" id="KW-0708">Seed storage protein</keyword>
<dbReference type="SMART" id="SM00835">
    <property type="entry name" value="Cupin_1"/>
    <property type="match status" value="2"/>
</dbReference>
<dbReference type="Proteomes" id="UP000026960">
    <property type="component" value="Chromosome 10"/>
</dbReference>
<evidence type="ECO:0000256" key="7">
    <source>
        <dbReference type="ARBA" id="ARBA00023129"/>
    </source>
</evidence>
<comment type="function">
    <text evidence="1 10">Seed storage protein.</text>
</comment>
<feature type="region of interest" description="Disordered" evidence="11">
    <location>
        <begin position="932"/>
        <end position="954"/>
    </location>
</feature>
<dbReference type="InterPro" id="IPR046848">
    <property type="entry name" value="E_motif"/>
</dbReference>
<dbReference type="PaxDb" id="65489-OBART10G09110.1"/>
<dbReference type="PRINTS" id="PR00439">
    <property type="entry name" value="11SGLOBULIN"/>
</dbReference>
<dbReference type="Pfam" id="PF13041">
    <property type="entry name" value="PPR_2"/>
    <property type="match status" value="3"/>
</dbReference>
<dbReference type="InterPro" id="IPR046960">
    <property type="entry name" value="PPR_At4g14850-like_plant"/>
</dbReference>
<organism evidence="13">
    <name type="scientific">Oryza barthii</name>
    <dbReference type="NCBI Taxonomy" id="65489"/>
    <lineage>
        <taxon>Eukaryota</taxon>
        <taxon>Viridiplantae</taxon>
        <taxon>Streptophyta</taxon>
        <taxon>Embryophyta</taxon>
        <taxon>Tracheophyta</taxon>
        <taxon>Spermatophyta</taxon>
        <taxon>Magnoliopsida</taxon>
        <taxon>Liliopsida</taxon>
        <taxon>Poales</taxon>
        <taxon>Poaceae</taxon>
        <taxon>BOP clade</taxon>
        <taxon>Oryzoideae</taxon>
        <taxon>Oryzeae</taxon>
        <taxon>Oryzinae</taxon>
        <taxon>Oryza</taxon>
    </lineage>
</organism>
<evidence type="ECO:0000256" key="11">
    <source>
        <dbReference type="SAM" id="MobiDB-lite"/>
    </source>
</evidence>
<feature type="repeat" description="PPR" evidence="9">
    <location>
        <begin position="425"/>
        <end position="459"/>
    </location>
</feature>
<dbReference type="GO" id="GO:0045735">
    <property type="term" value="F:nutrient reservoir activity"/>
    <property type="evidence" value="ECO:0007669"/>
    <property type="project" value="UniProtKB-KW"/>
</dbReference>
<comment type="subunit">
    <text evidence="3 10">Hexamer; each subunit is composed of an acidic and a basic chain derived from a single precursor and linked by a disulfide bond.</text>
</comment>
<evidence type="ECO:0000256" key="1">
    <source>
        <dbReference type="ARBA" id="ARBA00003839"/>
    </source>
</evidence>
<reference evidence="13" key="2">
    <citation type="submission" date="2015-03" db="UniProtKB">
        <authorList>
            <consortium name="EnsemblPlants"/>
        </authorList>
    </citation>
    <scope>IDENTIFICATION</scope>
</reference>
<dbReference type="GO" id="GO:0003723">
    <property type="term" value="F:RNA binding"/>
    <property type="evidence" value="ECO:0007669"/>
    <property type="project" value="InterPro"/>
</dbReference>
<evidence type="ECO:0000313" key="14">
    <source>
        <dbReference type="Proteomes" id="UP000026960"/>
    </source>
</evidence>
<dbReference type="STRING" id="65489.A0A0D3HDD5"/>
<feature type="repeat" description="PPR" evidence="9">
    <location>
        <begin position="328"/>
        <end position="358"/>
    </location>
</feature>
<keyword evidence="6" id="KW-0809">Transit peptide</keyword>
<reference evidence="13" key="1">
    <citation type="journal article" date="2009" name="Rice">
        <title>De Novo Next Generation Sequencing of Plant Genomes.</title>
        <authorList>
            <person name="Rounsley S."/>
            <person name="Marri P.R."/>
            <person name="Yu Y."/>
            <person name="He R."/>
            <person name="Sisneros N."/>
            <person name="Goicoechea J.L."/>
            <person name="Lee S.J."/>
            <person name="Angelova A."/>
            <person name="Kudrna D."/>
            <person name="Luo M."/>
            <person name="Affourtit J."/>
            <person name="Desany B."/>
            <person name="Knight J."/>
            <person name="Niazi F."/>
            <person name="Egholm M."/>
            <person name="Wing R.A."/>
        </authorList>
    </citation>
    <scope>NUCLEOTIDE SEQUENCE [LARGE SCALE GENOMIC DNA]</scope>
    <source>
        <strain evidence="13">cv. IRGC 105608</strain>
    </source>
</reference>
<keyword evidence="8 10" id="KW-1015">Disulfide bond</keyword>
<keyword evidence="4" id="KW-0677">Repeat</keyword>
<dbReference type="InterPro" id="IPR014710">
    <property type="entry name" value="RmlC-like_jellyroll"/>
</dbReference>
<comment type="similarity">
    <text evidence="2 10">Belongs to the 11S seed storage protein (globulins) family.</text>
</comment>
<dbReference type="PROSITE" id="PS51375">
    <property type="entry name" value="PPR"/>
    <property type="match status" value="4"/>
</dbReference>
<evidence type="ECO:0000256" key="2">
    <source>
        <dbReference type="ARBA" id="ARBA00007178"/>
    </source>
</evidence>
<dbReference type="CDD" id="cd02242">
    <property type="entry name" value="cupin_11S_legumin_N"/>
    <property type="match status" value="1"/>
</dbReference>
<sequence>MPPPPPSSRLLALLSARRPPPPLRRLLQIHAHLLAAGLLQDFSSLLAVAYALSTTATATDARTSPPSPLRHALALLSSLPASAYNAAIRALSLSDDGDRHGHSVVRRCLPLYRALLRSGTARPDHLTFPFLLKACARLREWGYGDAALAHVLRLGLDSDVFVVNAATHFLSIRGPMEDARRLFDRSPVRDLVSWNTLIGGYVRRGNPAEALELFWRMVAEDAAVRPDEVTMIAAVSGCGQMRDLELGRRLHGFMDSNGVSCTVRLMNALMDMYIKCGSLEMAKSVFERIEHRTVVSWTTMIVGFAKFGLMDDARKVFDEMPERDVFPWNALMTGYVQCKQCKEALSLFHEMQEASVVPDEITMVNLLTACSQLGALEMGMWVHRYIEKHRLVFSVALGTSLIDMYAKCGNIEKAIHIFKEIPEKNALTWTAMICGLANHGHANEAIEHFRTMIELGQKPDEITFIGVLSACCHAGLVKEGREFFSLMETKYHLERKMKHYSCMIDLLGRAGHLDEAEQLVNTMPTEPDAVVWGAIFFACRMQGNISLGEKAAMKLVEIDPSDSGIYVLLANMYAEANMRKKADKVRAMMRHLGVEKVPGCSCIELNGVVHEFIVKDKSHMDSHAIYDCLHEITLQIKHSADLLSISAAGASYNNMASINRPIVFFTVCLFLLCDGSLAQQLLGQSTSQWQSSRRGSPRGCRFDRLQAFEPIRSVRSQAGTTEFFDVSNELFQCTGVSVVRRVIEPRGLLLPHYTNGASLVYIIQGRGITGPTFPGCPETYQQQFQQSGQAQLTESQSQSHKFKDEHQKIHRFRQGDVIALPAGVAHWCYNDGEVPVVAIYVTDINNGANQLDPRQRDFLLAGNKRNPQAYRREVEERSQNIFSGFSTELLSEAFGISNQVARQLQCQNDQRGEIVRVERGLSLLQPYASLQEQEQGQMQSRERYQEGGYQQSQYGSGCPNGLDETFCTMRVRQNIDNPNRADTYNPRAGRVTNLNSQNFPILNLVQMSAVKVNLYQNALLSPFWNINAHSIVYITQGRAQVQVVNNNGKTVFNGELRRGQLLIVPQHYVVVKKAQREGCAYIAFKTNPNSMVSHIAGKSSIFRALPTDVLANAYRISREEAQRLKHNRGDEFGAFTPLQYKSYQDVYNVAESS</sequence>
<evidence type="ECO:0000256" key="3">
    <source>
        <dbReference type="ARBA" id="ARBA00011818"/>
    </source>
</evidence>
<dbReference type="Gene3D" id="2.60.120.10">
    <property type="entry name" value="Jelly Rolls"/>
    <property type="match status" value="2"/>
</dbReference>
<dbReference type="Gene3D" id="1.25.40.10">
    <property type="entry name" value="Tetratricopeptide repeat domain"/>
    <property type="match status" value="4"/>
</dbReference>
<dbReference type="Pfam" id="PF12854">
    <property type="entry name" value="PPR_1"/>
    <property type="match status" value="1"/>
</dbReference>
<evidence type="ECO:0000256" key="10">
    <source>
        <dbReference type="RuleBase" id="RU003681"/>
    </source>
</evidence>
<dbReference type="PROSITE" id="PS00305">
    <property type="entry name" value="11S_SEED_STORAGE"/>
    <property type="match status" value="1"/>
</dbReference>
<dbReference type="GO" id="GO:0009451">
    <property type="term" value="P:RNA modification"/>
    <property type="evidence" value="ECO:0007669"/>
    <property type="project" value="InterPro"/>
</dbReference>
<evidence type="ECO:0000256" key="4">
    <source>
        <dbReference type="ARBA" id="ARBA00022737"/>
    </source>
</evidence>
<keyword evidence="14" id="KW-1185">Reference proteome</keyword>
<dbReference type="InterPro" id="IPR022379">
    <property type="entry name" value="11S_seedstore_CS"/>
</dbReference>
<evidence type="ECO:0000259" key="12">
    <source>
        <dbReference type="SMART" id="SM00835"/>
    </source>
</evidence>
<dbReference type="AlphaFoldDB" id="A0A0D3HDD5"/>
<dbReference type="Pfam" id="PF20431">
    <property type="entry name" value="E_motif"/>
    <property type="match status" value="1"/>
</dbReference>
<dbReference type="SUPFAM" id="SSF48452">
    <property type="entry name" value="TPR-like"/>
    <property type="match status" value="1"/>
</dbReference>
<dbReference type="FunFam" id="1.25.40.10:FF:000715">
    <property type="entry name" value="Pentatricopeptide repeat-containing protein"/>
    <property type="match status" value="1"/>
</dbReference>
<evidence type="ECO:0000256" key="6">
    <source>
        <dbReference type="ARBA" id="ARBA00022946"/>
    </source>
</evidence>
<keyword evidence="5 10" id="KW-0758">Storage protein</keyword>
<dbReference type="Pfam" id="PF00190">
    <property type="entry name" value="Cupin_1"/>
    <property type="match status" value="2"/>
</dbReference>
<dbReference type="HOGENOM" id="CLU_008624_0_0_1"/>
<dbReference type="SUPFAM" id="SSF51182">
    <property type="entry name" value="RmlC-like cupins"/>
    <property type="match status" value="1"/>
</dbReference>
<dbReference type="NCBIfam" id="TIGR00756">
    <property type="entry name" value="PPR"/>
    <property type="match status" value="6"/>
</dbReference>
<protein>
    <recommendedName>
        <fullName evidence="12">Cupin type-1 domain-containing protein</fullName>
    </recommendedName>
</protein>
<dbReference type="eggNOG" id="KOG4197">
    <property type="taxonomic scope" value="Eukaryota"/>
</dbReference>
<proteinExistence type="inferred from homology"/>
<evidence type="ECO:0000313" key="13">
    <source>
        <dbReference type="EnsemblPlants" id="OBART10G09110.1"/>
    </source>
</evidence>
<dbReference type="CDD" id="cd02243">
    <property type="entry name" value="cupin_11S_legumin_C"/>
    <property type="match status" value="1"/>
</dbReference>
<evidence type="ECO:0000256" key="9">
    <source>
        <dbReference type="PROSITE-ProRule" id="PRU00708"/>
    </source>
</evidence>
<dbReference type="Pfam" id="PF01535">
    <property type="entry name" value="PPR"/>
    <property type="match status" value="3"/>
</dbReference>
<dbReference type="InterPro" id="IPR011051">
    <property type="entry name" value="RmlC_Cupin_sf"/>
</dbReference>
<dbReference type="PANTHER" id="PTHR47926">
    <property type="entry name" value="PENTATRICOPEPTIDE REPEAT-CONTAINING PROTEIN"/>
    <property type="match status" value="1"/>
</dbReference>
<dbReference type="InterPro" id="IPR006044">
    <property type="entry name" value="11S_seedstore_pln"/>
</dbReference>
<feature type="repeat" description="PPR" evidence="9">
    <location>
        <begin position="190"/>
        <end position="224"/>
    </location>
</feature>
<evidence type="ECO:0000256" key="5">
    <source>
        <dbReference type="ARBA" id="ARBA00022761"/>
    </source>
</evidence>
<dbReference type="Gramene" id="OBART10G09110.1">
    <property type="protein sequence ID" value="OBART10G09110.1"/>
    <property type="gene ID" value="OBART10G09110"/>
</dbReference>
<dbReference type="PANTHER" id="PTHR47926:SF436">
    <property type="entry name" value="PENTATRICOPEPTIDE REPEAT-CONTAINING PROTEIN ELI1, CHLOROPLASTIC-LIKE ISOFORM X2"/>
    <property type="match status" value="1"/>
</dbReference>
<feature type="domain" description="Cupin type-1" evidence="12">
    <location>
        <begin position="705"/>
        <end position="902"/>
    </location>
</feature>
<accession>A0A0D3HDD5</accession>
<feature type="repeat" description="PPR" evidence="9">
    <location>
        <begin position="293"/>
        <end position="327"/>
    </location>
</feature>
<dbReference type="InterPro" id="IPR006045">
    <property type="entry name" value="Cupin_1"/>
</dbReference>
<dbReference type="FunFam" id="2.60.120.10:FF:000073">
    <property type="entry name" value="Glycinin G1"/>
    <property type="match status" value="1"/>
</dbReference>
<feature type="domain" description="Cupin type-1" evidence="12">
    <location>
        <begin position="973"/>
        <end position="1122"/>
    </location>
</feature>
<evidence type="ECO:0000256" key="8">
    <source>
        <dbReference type="ARBA" id="ARBA00023157"/>
    </source>
</evidence>
<name>A0A0D3HDD5_9ORYZ</name>
<dbReference type="InterPro" id="IPR002885">
    <property type="entry name" value="PPR_rpt"/>
</dbReference>